<gene>
    <name evidence="2" type="ORF">LXT12_23460</name>
</gene>
<reference evidence="2 3" key="1">
    <citation type="submission" date="2021-12" db="EMBL/GenBank/DDBJ databases">
        <title>Genome seq of p7.</title>
        <authorList>
            <person name="Seo T."/>
        </authorList>
    </citation>
    <scope>NUCLEOTIDE SEQUENCE [LARGE SCALE GENOMIC DNA]</scope>
    <source>
        <strain evidence="2 3">P7</strain>
    </source>
</reference>
<dbReference type="Proteomes" id="UP001201463">
    <property type="component" value="Unassembled WGS sequence"/>
</dbReference>
<feature type="chain" id="PRO_5046033706" evidence="1">
    <location>
        <begin position="20"/>
        <end position="288"/>
    </location>
</feature>
<keyword evidence="3" id="KW-1185">Reference proteome</keyword>
<accession>A0ABS8XH67</accession>
<protein>
    <submittedName>
        <fullName evidence="2">PsiF family protein</fullName>
    </submittedName>
</protein>
<organism evidence="2 3">
    <name type="scientific">Pelomonas caseinilytica</name>
    <dbReference type="NCBI Taxonomy" id="2906763"/>
    <lineage>
        <taxon>Bacteria</taxon>
        <taxon>Pseudomonadati</taxon>
        <taxon>Pseudomonadota</taxon>
        <taxon>Betaproteobacteria</taxon>
        <taxon>Burkholderiales</taxon>
        <taxon>Sphaerotilaceae</taxon>
        <taxon>Roseateles</taxon>
    </lineage>
</organism>
<sequence length="288" mass="31494">MNNRLYGLALALLCGVSHAQEFFSGEWDGSEHIYLRQVGNKVCGLWSYVATGRGYEGRMLGTAKSNYLKLDWACGTPGSRTRTYCDGAAPRGEPDVGWSPSNEEALVCNGRLWITSHVPPSCPPPSKTVMWDDRVSGTVGQSDVRAFDADEIAWANECATTLGRDEGALSAMLRQPQPPGLPASGSNRMRNEDRLVTVDQLPQEWKEGLQLPRSVMTYCSTEASHRSLIGGERKAFMLSCSGLNIRSELGTFYRCRAQSIGLEGQAYLETYKSCLLASGAREAIPLGR</sequence>
<proteinExistence type="predicted"/>
<dbReference type="EMBL" id="JAJTWT010000014">
    <property type="protein sequence ID" value="MCE4540214.1"/>
    <property type="molecule type" value="Genomic_DNA"/>
</dbReference>
<dbReference type="Pfam" id="PF07769">
    <property type="entry name" value="PsiF_repeat"/>
    <property type="match status" value="1"/>
</dbReference>
<evidence type="ECO:0000256" key="1">
    <source>
        <dbReference type="SAM" id="SignalP"/>
    </source>
</evidence>
<evidence type="ECO:0000313" key="2">
    <source>
        <dbReference type="EMBL" id="MCE4540214.1"/>
    </source>
</evidence>
<evidence type="ECO:0000313" key="3">
    <source>
        <dbReference type="Proteomes" id="UP001201463"/>
    </source>
</evidence>
<comment type="caution">
    <text evidence="2">The sequence shown here is derived from an EMBL/GenBank/DDBJ whole genome shotgun (WGS) entry which is preliminary data.</text>
</comment>
<dbReference type="RefSeq" id="WP_233394729.1">
    <property type="nucleotide sequence ID" value="NZ_JAJTWT010000014.1"/>
</dbReference>
<feature type="signal peptide" evidence="1">
    <location>
        <begin position="1"/>
        <end position="19"/>
    </location>
</feature>
<keyword evidence="1" id="KW-0732">Signal</keyword>
<dbReference type="InterPro" id="IPR011690">
    <property type="entry name" value="P_starv_induced_PsiF"/>
</dbReference>
<name>A0ABS8XH67_9BURK</name>